<dbReference type="InterPro" id="IPR036388">
    <property type="entry name" value="WH-like_DNA-bd_sf"/>
</dbReference>
<comment type="subunit">
    <text evidence="3">Homodimer.</text>
</comment>
<evidence type="ECO:0000313" key="11">
    <source>
        <dbReference type="EMBL" id="MFC5494563.1"/>
    </source>
</evidence>
<comment type="subcellular location">
    <subcellularLocation>
        <location evidence="1">Cytoplasm</location>
    </subcellularLocation>
</comment>
<dbReference type="SUPFAM" id="SSF46785">
    <property type="entry name" value="Winged helix' DNA-binding domain"/>
    <property type="match status" value="1"/>
</dbReference>
<evidence type="ECO:0000256" key="9">
    <source>
        <dbReference type="ARBA" id="ARBA00023125"/>
    </source>
</evidence>
<proteinExistence type="inferred from homology"/>
<gene>
    <name evidence="11" type="ORF">ACFPKY_15715</name>
</gene>
<keyword evidence="12" id="KW-1185">Reference proteome</keyword>
<evidence type="ECO:0000313" key="12">
    <source>
        <dbReference type="Proteomes" id="UP001595956"/>
    </source>
</evidence>
<evidence type="ECO:0000256" key="2">
    <source>
        <dbReference type="ARBA" id="ARBA00007957"/>
    </source>
</evidence>
<dbReference type="InterPro" id="IPR036390">
    <property type="entry name" value="WH_DNA-bd_sf"/>
</dbReference>
<name>A0ABW0N4A8_9ACTN</name>
<evidence type="ECO:0000256" key="6">
    <source>
        <dbReference type="ARBA" id="ARBA00022723"/>
    </source>
</evidence>
<keyword evidence="6" id="KW-0479">Metal-binding</keyword>
<evidence type="ECO:0000256" key="4">
    <source>
        <dbReference type="ARBA" id="ARBA00022490"/>
    </source>
</evidence>
<dbReference type="CDD" id="cd07153">
    <property type="entry name" value="Fur_like"/>
    <property type="match status" value="1"/>
</dbReference>
<organism evidence="11 12">
    <name type="scientific">Nocardioides caricicola</name>
    <dbReference type="NCBI Taxonomy" id="634770"/>
    <lineage>
        <taxon>Bacteria</taxon>
        <taxon>Bacillati</taxon>
        <taxon>Actinomycetota</taxon>
        <taxon>Actinomycetes</taxon>
        <taxon>Propionibacteriales</taxon>
        <taxon>Nocardioidaceae</taxon>
        <taxon>Nocardioides</taxon>
    </lineage>
</organism>
<evidence type="ECO:0000256" key="8">
    <source>
        <dbReference type="ARBA" id="ARBA00023015"/>
    </source>
</evidence>
<dbReference type="EMBL" id="JBHSMD010000005">
    <property type="protein sequence ID" value="MFC5494563.1"/>
    <property type="molecule type" value="Genomic_DNA"/>
</dbReference>
<dbReference type="InterPro" id="IPR002481">
    <property type="entry name" value="FUR"/>
</dbReference>
<accession>A0ABW0N4A8</accession>
<dbReference type="Proteomes" id="UP001595956">
    <property type="component" value="Unassembled WGS sequence"/>
</dbReference>
<comment type="similarity">
    <text evidence="2">Belongs to the Fur family.</text>
</comment>
<protein>
    <submittedName>
        <fullName evidence="11">Fur family transcriptional regulator</fullName>
    </submittedName>
</protein>
<sequence length="145" mass="15887">MPSPTSESAPAAPRQRSTRQRRALLAELEASEGFRSAQDIYAALRAGGEKVGLATVYRALQALVESGEVDQVQSDVGEAAYRLCSRTHHHHLVCRQCGRTVEIAGPAVEKWANRVAEDNGYEDVSHSVELFGVCPVCQKQARQRK</sequence>
<dbReference type="InterPro" id="IPR043135">
    <property type="entry name" value="Fur_C"/>
</dbReference>
<keyword evidence="9" id="KW-0238">DNA-binding</keyword>
<keyword evidence="8" id="KW-0805">Transcription regulation</keyword>
<reference evidence="12" key="1">
    <citation type="journal article" date="2019" name="Int. J. Syst. Evol. Microbiol.">
        <title>The Global Catalogue of Microorganisms (GCM) 10K type strain sequencing project: providing services to taxonomists for standard genome sequencing and annotation.</title>
        <authorList>
            <consortium name="The Broad Institute Genomics Platform"/>
            <consortium name="The Broad Institute Genome Sequencing Center for Infectious Disease"/>
            <person name="Wu L."/>
            <person name="Ma J."/>
        </authorList>
    </citation>
    <scope>NUCLEOTIDE SEQUENCE [LARGE SCALE GENOMIC DNA]</scope>
    <source>
        <strain evidence="12">KACC 13778</strain>
    </source>
</reference>
<dbReference type="PANTHER" id="PTHR33202:SF2">
    <property type="entry name" value="FERRIC UPTAKE REGULATION PROTEIN"/>
    <property type="match status" value="1"/>
</dbReference>
<evidence type="ECO:0000256" key="7">
    <source>
        <dbReference type="ARBA" id="ARBA00022833"/>
    </source>
</evidence>
<keyword evidence="7" id="KW-0862">Zinc</keyword>
<evidence type="ECO:0000256" key="1">
    <source>
        <dbReference type="ARBA" id="ARBA00004496"/>
    </source>
</evidence>
<comment type="caution">
    <text evidence="11">The sequence shown here is derived from an EMBL/GenBank/DDBJ whole genome shotgun (WGS) entry which is preliminary data.</text>
</comment>
<keyword evidence="10" id="KW-0804">Transcription</keyword>
<evidence type="ECO:0000256" key="10">
    <source>
        <dbReference type="ARBA" id="ARBA00023163"/>
    </source>
</evidence>
<dbReference type="Gene3D" id="3.30.1490.190">
    <property type="match status" value="1"/>
</dbReference>
<dbReference type="Gene3D" id="1.10.10.10">
    <property type="entry name" value="Winged helix-like DNA-binding domain superfamily/Winged helix DNA-binding domain"/>
    <property type="match status" value="1"/>
</dbReference>
<dbReference type="RefSeq" id="WP_345170528.1">
    <property type="nucleotide sequence ID" value="NZ_BAABFQ010000001.1"/>
</dbReference>
<keyword evidence="4" id="KW-0963">Cytoplasm</keyword>
<dbReference type="PANTHER" id="PTHR33202">
    <property type="entry name" value="ZINC UPTAKE REGULATION PROTEIN"/>
    <property type="match status" value="1"/>
</dbReference>
<evidence type="ECO:0000256" key="3">
    <source>
        <dbReference type="ARBA" id="ARBA00011738"/>
    </source>
</evidence>
<keyword evidence="5" id="KW-0678">Repressor</keyword>
<evidence type="ECO:0000256" key="5">
    <source>
        <dbReference type="ARBA" id="ARBA00022491"/>
    </source>
</evidence>
<dbReference type="Pfam" id="PF01475">
    <property type="entry name" value="FUR"/>
    <property type="match status" value="1"/>
</dbReference>